<feature type="domain" description="AMP-dependent synthetase/ligase" evidence="3">
    <location>
        <begin position="11"/>
        <end position="355"/>
    </location>
</feature>
<evidence type="ECO:0000313" key="5">
    <source>
        <dbReference type="EMBL" id="MPY60064.1"/>
    </source>
</evidence>
<dbReference type="InterPro" id="IPR000873">
    <property type="entry name" value="AMP-dep_synth/lig_dom"/>
</dbReference>
<dbReference type="Gene3D" id="3.30.300.30">
    <property type="match status" value="1"/>
</dbReference>
<dbReference type="AlphaFoldDB" id="A0A5N8XLE0"/>
<dbReference type="RefSeq" id="WP_322725203.1">
    <property type="nucleotide sequence ID" value="NZ_VJZC01000183.1"/>
</dbReference>
<gene>
    <name evidence="5" type="ORF">FNH08_23705</name>
</gene>
<protein>
    <submittedName>
        <fullName evidence="5">AMP-binding protein</fullName>
    </submittedName>
</protein>
<dbReference type="InterPro" id="IPR045851">
    <property type="entry name" value="AMP-bd_C_sf"/>
</dbReference>
<dbReference type="GO" id="GO:0031956">
    <property type="term" value="F:medium-chain fatty acid-CoA ligase activity"/>
    <property type="evidence" value="ECO:0007669"/>
    <property type="project" value="TreeGrafter"/>
</dbReference>
<dbReference type="InterPro" id="IPR025110">
    <property type="entry name" value="AMP-bd_C"/>
</dbReference>
<keyword evidence="6" id="KW-1185">Reference proteome</keyword>
<dbReference type="Proteomes" id="UP000400924">
    <property type="component" value="Unassembled WGS sequence"/>
</dbReference>
<comment type="caution">
    <text evidence="5">The sequence shown here is derived from an EMBL/GenBank/DDBJ whole genome shotgun (WGS) entry which is preliminary data.</text>
</comment>
<dbReference type="SUPFAM" id="SSF56801">
    <property type="entry name" value="Acetyl-CoA synthetase-like"/>
    <property type="match status" value="1"/>
</dbReference>
<comment type="similarity">
    <text evidence="1">Belongs to the ATP-dependent AMP-binding enzyme family.</text>
</comment>
<dbReference type="EMBL" id="VJZC01000183">
    <property type="protein sequence ID" value="MPY60064.1"/>
    <property type="molecule type" value="Genomic_DNA"/>
</dbReference>
<dbReference type="GO" id="GO:0006631">
    <property type="term" value="P:fatty acid metabolic process"/>
    <property type="evidence" value="ECO:0007669"/>
    <property type="project" value="TreeGrafter"/>
</dbReference>
<sequence>MSDLTVPGLVEAAAERFGDRVFLRVGDTTRTYAQTREATATMAAALAARGCRPGDRVAALLSNRIELVDLVLGCAWLGAVAVPLNTGLRGGSLRQVLNAARPQFLYAEAELAQYAIEAGHRGGVWRVGGEDVPCPGTAAAVPPAPVCPQDTAAVLFTSGTTGGSRGVRCPQAQFVHWGRNVSSALRLTADDVLFTCLPLFHTNALNMLAQAMTVGAGCVVTGRFSASRYWSQVADSGATVVYLLGAMVPMLLAQPPGPHDRAHRATRSLAPAAPGPLWEDFRERFGVTLVDGFGSTETNLVIGMTPEESRPGYMGTVRPGFSARVVDEALAPVTDGTPGELLVRSRQPYAFATGYLGDPEPAPGSWRRTGDRVVREPDGWFRFVDRVKDVIRRRGENISSSEVESVVRSHPAVDAAAVFPVSSELAEDEVMVAVVVREGCLLDPQDLARHCARDLPAFAVPRYVETFAALPLTETGKVRKAALRERGVTSRTWDRAAVTPPSAPSAAS</sequence>
<dbReference type="Pfam" id="PF00501">
    <property type="entry name" value="AMP-binding"/>
    <property type="match status" value="1"/>
</dbReference>
<dbReference type="Gene3D" id="3.40.50.12780">
    <property type="entry name" value="N-terminal domain of ligase-like"/>
    <property type="match status" value="1"/>
</dbReference>
<evidence type="ECO:0000313" key="6">
    <source>
        <dbReference type="Proteomes" id="UP000400924"/>
    </source>
</evidence>
<organism evidence="5 6">
    <name type="scientific">Streptomyces spongiae</name>
    <dbReference type="NCBI Taxonomy" id="565072"/>
    <lineage>
        <taxon>Bacteria</taxon>
        <taxon>Bacillati</taxon>
        <taxon>Actinomycetota</taxon>
        <taxon>Actinomycetes</taxon>
        <taxon>Kitasatosporales</taxon>
        <taxon>Streptomycetaceae</taxon>
        <taxon>Streptomyces</taxon>
    </lineage>
</organism>
<dbReference type="PANTHER" id="PTHR43201:SF5">
    <property type="entry name" value="MEDIUM-CHAIN ACYL-COA LIGASE ACSF2, MITOCHONDRIAL"/>
    <property type="match status" value="1"/>
</dbReference>
<feature type="domain" description="AMP-binding enzyme C-terminal" evidence="4">
    <location>
        <begin position="402"/>
        <end position="477"/>
    </location>
</feature>
<dbReference type="InterPro" id="IPR042099">
    <property type="entry name" value="ANL_N_sf"/>
</dbReference>
<reference evidence="5 6" key="1">
    <citation type="submission" date="2019-07" db="EMBL/GenBank/DDBJ databases">
        <title>New species of Amycolatopsis and Streptomyces.</title>
        <authorList>
            <person name="Duangmal K."/>
            <person name="Teo W.F.A."/>
            <person name="Lipun K."/>
        </authorList>
    </citation>
    <scope>NUCLEOTIDE SEQUENCE [LARGE SCALE GENOMIC DNA]</scope>
    <source>
        <strain evidence="5 6">NBRC 106415</strain>
    </source>
</reference>
<accession>A0A5N8XLE0</accession>
<proteinExistence type="inferred from homology"/>
<dbReference type="Pfam" id="PF13193">
    <property type="entry name" value="AMP-binding_C"/>
    <property type="match status" value="1"/>
</dbReference>
<dbReference type="PROSITE" id="PS00455">
    <property type="entry name" value="AMP_BINDING"/>
    <property type="match status" value="1"/>
</dbReference>
<dbReference type="PANTHER" id="PTHR43201">
    <property type="entry name" value="ACYL-COA SYNTHETASE"/>
    <property type="match status" value="1"/>
</dbReference>
<evidence type="ECO:0000259" key="3">
    <source>
        <dbReference type="Pfam" id="PF00501"/>
    </source>
</evidence>
<name>A0A5N8XLE0_9ACTN</name>
<keyword evidence="2" id="KW-0436">Ligase</keyword>
<dbReference type="InterPro" id="IPR020845">
    <property type="entry name" value="AMP-binding_CS"/>
</dbReference>
<evidence type="ECO:0000256" key="2">
    <source>
        <dbReference type="ARBA" id="ARBA00022598"/>
    </source>
</evidence>
<evidence type="ECO:0000256" key="1">
    <source>
        <dbReference type="ARBA" id="ARBA00006432"/>
    </source>
</evidence>
<evidence type="ECO:0000259" key="4">
    <source>
        <dbReference type="Pfam" id="PF13193"/>
    </source>
</evidence>